<feature type="transmembrane region" description="Helical" evidence="1">
    <location>
        <begin position="12"/>
        <end position="31"/>
    </location>
</feature>
<feature type="domain" description="DUF218" evidence="2">
    <location>
        <begin position="80"/>
        <end position="239"/>
    </location>
</feature>
<proteinExistence type="predicted"/>
<dbReference type="GO" id="GO:0005886">
    <property type="term" value="C:plasma membrane"/>
    <property type="evidence" value="ECO:0007669"/>
    <property type="project" value="TreeGrafter"/>
</dbReference>
<dbReference type="InterPro" id="IPR003848">
    <property type="entry name" value="DUF218"/>
</dbReference>
<dbReference type="PANTHER" id="PTHR30336">
    <property type="entry name" value="INNER MEMBRANE PROTEIN, PROBABLE PERMEASE"/>
    <property type="match status" value="1"/>
</dbReference>
<evidence type="ECO:0000256" key="1">
    <source>
        <dbReference type="SAM" id="Phobius"/>
    </source>
</evidence>
<dbReference type="GO" id="GO:0000270">
    <property type="term" value="P:peptidoglycan metabolic process"/>
    <property type="evidence" value="ECO:0007669"/>
    <property type="project" value="TreeGrafter"/>
</dbReference>
<dbReference type="PANTHER" id="PTHR30336:SF4">
    <property type="entry name" value="ENVELOPE BIOGENESIS FACTOR ELYC"/>
    <property type="match status" value="1"/>
</dbReference>
<accession>A0A381NLP1</accession>
<organism evidence="3">
    <name type="scientific">marine metagenome</name>
    <dbReference type="NCBI Taxonomy" id="408172"/>
    <lineage>
        <taxon>unclassified sequences</taxon>
        <taxon>metagenomes</taxon>
        <taxon>ecological metagenomes</taxon>
    </lineage>
</organism>
<name>A0A381NLP1_9ZZZZ</name>
<dbReference type="Gene3D" id="3.40.50.620">
    <property type="entry name" value="HUPs"/>
    <property type="match status" value="1"/>
</dbReference>
<sequence length="249" mass="27943">MERPLKFIIEDIVFGPLLLLIILSGVLLLMFRQRNEFKLSFRILLGSWIFLLLGSNTLFFQAISYPLKYMTPKSEKQASDVIVVASAGVHGSGAPTPGSTLRAHTAAKLYLEGLAPLVIITGGVTEPYHPPVNIKGMAIILQGMGVPSHDIVIENRSTDTYRNGIETSKIMNRLDLKSVLLVSHDYHLFRLISVFKKLGIEASVFAANQSSPKASTPWWRYFDWANFNRIQTIAHEYFGLLNYKFSGWI</sequence>
<keyword evidence="1" id="KW-0812">Transmembrane</keyword>
<gene>
    <name evidence="3" type="ORF">METZ01_LOCUS7602</name>
</gene>
<evidence type="ECO:0000313" key="3">
    <source>
        <dbReference type="EMBL" id="SUZ54748.1"/>
    </source>
</evidence>
<keyword evidence="1" id="KW-1133">Transmembrane helix</keyword>
<dbReference type="AlphaFoldDB" id="A0A381NLP1"/>
<keyword evidence="1" id="KW-0472">Membrane</keyword>
<protein>
    <recommendedName>
        <fullName evidence="2">DUF218 domain-containing protein</fullName>
    </recommendedName>
</protein>
<feature type="transmembrane region" description="Helical" evidence="1">
    <location>
        <begin position="43"/>
        <end position="63"/>
    </location>
</feature>
<evidence type="ECO:0000259" key="2">
    <source>
        <dbReference type="Pfam" id="PF02698"/>
    </source>
</evidence>
<dbReference type="Pfam" id="PF02698">
    <property type="entry name" value="DUF218"/>
    <property type="match status" value="1"/>
</dbReference>
<dbReference type="GO" id="GO:0043164">
    <property type="term" value="P:Gram-negative-bacterium-type cell wall biogenesis"/>
    <property type="evidence" value="ECO:0007669"/>
    <property type="project" value="TreeGrafter"/>
</dbReference>
<dbReference type="EMBL" id="UINC01000405">
    <property type="protein sequence ID" value="SUZ54748.1"/>
    <property type="molecule type" value="Genomic_DNA"/>
</dbReference>
<dbReference type="InterPro" id="IPR014729">
    <property type="entry name" value="Rossmann-like_a/b/a_fold"/>
</dbReference>
<dbReference type="InterPro" id="IPR051599">
    <property type="entry name" value="Cell_Envelope_Assoc"/>
</dbReference>
<reference evidence="3" key="1">
    <citation type="submission" date="2018-05" db="EMBL/GenBank/DDBJ databases">
        <authorList>
            <person name="Lanie J.A."/>
            <person name="Ng W.-L."/>
            <person name="Kazmierczak K.M."/>
            <person name="Andrzejewski T.M."/>
            <person name="Davidsen T.M."/>
            <person name="Wayne K.J."/>
            <person name="Tettelin H."/>
            <person name="Glass J.I."/>
            <person name="Rusch D."/>
            <person name="Podicherti R."/>
            <person name="Tsui H.-C.T."/>
            <person name="Winkler M.E."/>
        </authorList>
    </citation>
    <scope>NUCLEOTIDE SEQUENCE</scope>
</reference>
<dbReference type="CDD" id="cd06259">
    <property type="entry name" value="YdcF-like"/>
    <property type="match status" value="1"/>
</dbReference>